<reference evidence="8 9" key="1">
    <citation type="submission" date="2011-08" db="EMBL/GenBank/DDBJ databases">
        <title>The Genome Sequence of Clostridium hathewayi WAL-18680.</title>
        <authorList>
            <consortium name="The Broad Institute Genome Sequencing Platform"/>
            <person name="Earl A."/>
            <person name="Ward D."/>
            <person name="Feldgarden M."/>
            <person name="Gevers D."/>
            <person name="Finegold S.M."/>
            <person name="Summanen P.H."/>
            <person name="Molitoris D.R."/>
            <person name="Song M."/>
            <person name="Daigneault M."/>
            <person name="Allen-Vercoe E."/>
            <person name="Young S.K."/>
            <person name="Zeng Q."/>
            <person name="Gargeya S."/>
            <person name="Fitzgerald M."/>
            <person name="Haas B."/>
            <person name="Abouelleil A."/>
            <person name="Alvarado L."/>
            <person name="Arachchi H.M."/>
            <person name="Berlin A."/>
            <person name="Brown A."/>
            <person name="Chapman S.B."/>
            <person name="Chen Z."/>
            <person name="Dunbar C."/>
            <person name="Freedman E."/>
            <person name="Gearin G."/>
            <person name="Gellesch M."/>
            <person name="Goldberg J."/>
            <person name="Griggs A."/>
            <person name="Gujja S."/>
            <person name="Heiman D."/>
            <person name="Howarth C."/>
            <person name="Larson L."/>
            <person name="Lui A."/>
            <person name="MacDonald P.J.P."/>
            <person name="Montmayeur A."/>
            <person name="Murphy C."/>
            <person name="Neiman D."/>
            <person name="Pearson M."/>
            <person name="Priest M."/>
            <person name="Roberts A."/>
            <person name="Saif S."/>
            <person name="Shea T."/>
            <person name="Shenoy N."/>
            <person name="Sisk P."/>
            <person name="Stolte C."/>
            <person name="Sykes S."/>
            <person name="Wortman J."/>
            <person name="Nusbaum C."/>
            <person name="Birren B."/>
        </authorList>
    </citation>
    <scope>NUCLEOTIDE SEQUENCE [LARGE SCALE GENOMIC DNA]</scope>
    <source>
        <strain evidence="8 9">WAL-18680</strain>
    </source>
</reference>
<dbReference type="HOGENOM" id="CLU_026911_5_2_9"/>
<proteinExistence type="inferred from homology"/>
<feature type="transmembrane region" description="Helical" evidence="7">
    <location>
        <begin position="115"/>
        <end position="136"/>
    </location>
</feature>
<keyword evidence="4 7" id="KW-0812">Transmembrane</keyword>
<evidence type="ECO:0000256" key="5">
    <source>
        <dbReference type="ARBA" id="ARBA00022989"/>
    </source>
</evidence>
<dbReference type="RefSeq" id="WP_006778682.1">
    <property type="nucleotide sequence ID" value="NZ_CP040506.1"/>
</dbReference>
<feature type="transmembrane region" description="Helical" evidence="7">
    <location>
        <begin position="413"/>
        <end position="431"/>
    </location>
</feature>
<dbReference type="Pfam" id="PF13440">
    <property type="entry name" value="Polysacc_synt_3"/>
    <property type="match status" value="1"/>
</dbReference>
<keyword evidence="9" id="KW-1185">Reference proteome</keyword>
<protein>
    <submittedName>
        <fullName evidence="8">Uncharacterized protein</fullName>
    </submittedName>
</protein>
<keyword evidence="3" id="KW-1003">Cell membrane</keyword>
<dbReference type="PANTHER" id="PTHR30250">
    <property type="entry name" value="PST FAMILY PREDICTED COLANIC ACID TRANSPORTER"/>
    <property type="match status" value="1"/>
</dbReference>
<feature type="transmembrane region" description="Helical" evidence="7">
    <location>
        <begin position="437"/>
        <end position="459"/>
    </location>
</feature>
<accession>G5IB19</accession>
<gene>
    <name evidence="8" type="ORF">HMPREF9473_00696</name>
</gene>
<evidence type="ECO:0000256" key="2">
    <source>
        <dbReference type="ARBA" id="ARBA00007430"/>
    </source>
</evidence>
<evidence type="ECO:0000256" key="7">
    <source>
        <dbReference type="SAM" id="Phobius"/>
    </source>
</evidence>
<keyword evidence="6 7" id="KW-0472">Membrane</keyword>
<feature type="transmembrane region" description="Helical" evidence="7">
    <location>
        <begin position="289"/>
        <end position="309"/>
    </location>
</feature>
<evidence type="ECO:0000256" key="3">
    <source>
        <dbReference type="ARBA" id="ARBA00022475"/>
    </source>
</evidence>
<keyword evidence="5 7" id="KW-1133">Transmembrane helix</keyword>
<dbReference type="EMBL" id="ADLN01000005">
    <property type="protein sequence ID" value="EHI61334.1"/>
    <property type="molecule type" value="Genomic_DNA"/>
</dbReference>
<name>G5IB19_9FIRM</name>
<evidence type="ECO:0000256" key="1">
    <source>
        <dbReference type="ARBA" id="ARBA00004651"/>
    </source>
</evidence>
<dbReference type="Proteomes" id="UP000005384">
    <property type="component" value="Unassembled WGS sequence"/>
</dbReference>
<feature type="transmembrane region" description="Helical" evidence="7">
    <location>
        <begin position="352"/>
        <end position="370"/>
    </location>
</feature>
<evidence type="ECO:0000256" key="6">
    <source>
        <dbReference type="ARBA" id="ARBA00023136"/>
    </source>
</evidence>
<dbReference type="PANTHER" id="PTHR30250:SF10">
    <property type="entry name" value="LIPOPOLYSACCHARIDE BIOSYNTHESIS PROTEIN WZXC"/>
    <property type="match status" value="1"/>
</dbReference>
<feature type="transmembrane region" description="Helical" evidence="7">
    <location>
        <begin position="20"/>
        <end position="38"/>
    </location>
</feature>
<dbReference type="PATRIC" id="fig|742737.3.peg.694"/>
<feature type="transmembrane region" description="Helical" evidence="7">
    <location>
        <begin position="321"/>
        <end position="340"/>
    </location>
</feature>
<feature type="transmembrane region" description="Helical" evidence="7">
    <location>
        <begin position="376"/>
        <end position="401"/>
    </location>
</feature>
<dbReference type="AlphaFoldDB" id="G5IB19"/>
<comment type="caution">
    <text evidence="8">The sequence shown here is derived from an EMBL/GenBank/DDBJ whole genome shotgun (WGS) entry which is preliminary data.</text>
</comment>
<dbReference type="InterPro" id="IPR050833">
    <property type="entry name" value="Poly_Biosynth_Transport"/>
</dbReference>
<sequence length="481" mass="54185">MNTSKNIIINSFIWRFMERAFAQGMGFLVQIILARILMPQDFASLAIIVAVTNYALILVQSGLSTAIIQKEDVDDLDISTLMVSSLAVALILYVFIFFAAPYIADYYGLTVLKYALRVLGVILFLNAINAIQLAILQRTMQFKKLFFRSMIAVPIAGVVGITMAYMGYGVWALVAHNVVNIFVLVICLISEFHFDFHFSWKRAKKLYTFSGKIMLASLVSGLYDTIRTMTIGRKYTSDELAFYDKAYTYSLYAVTTVGYSISSVILPVLSRQQTNVLSLKNTSRKAIQLSTFFMFPLLLGIVAIAKPLVSVVLTDKWIDCVPFLMLFCILRLPECMITIDKQAYYALGKSGICLRYEIGLCIFNLLALIFTLRYGIFYIAVGAVIVQLVAGVTIFCISSATYGYKLKERITDIAKPLFNSSIMAIIVWFIQKNCFESLWMLIVQVLVGIVIYILLAFFTKDTNLIIVSKLLFGFIHQQKDN</sequence>
<feature type="transmembrane region" description="Helical" evidence="7">
    <location>
        <begin position="246"/>
        <end position="269"/>
    </location>
</feature>
<feature type="transmembrane region" description="Helical" evidence="7">
    <location>
        <begin position="80"/>
        <end position="103"/>
    </location>
</feature>
<dbReference type="GO" id="GO:0005886">
    <property type="term" value="C:plasma membrane"/>
    <property type="evidence" value="ECO:0007669"/>
    <property type="project" value="UniProtKB-SubCell"/>
</dbReference>
<feature type="transmembrane region" description="Helical" evidence="7">
    <location>
        <begin position="206"/>
        <end position="226"/>
    </location>
</feature>
<feature type="transmembrane region" description="Helical" evidence="7">
    <location>
        <begin position="174"/>
        <end position="194"/>
    </location>
</feature>
<comment type="subcellular location">
    <subcellularLocation>
        <location evidence="1">Cell membrane</location>
        <topology evidence="1">Multi-pass membrane protein</topology>
    </subcellularLocation>
</comment>
<comment type="similarity">
    <text evidence="2">Belongs to the polysaccharide synthase family.</text>
</comment>
<dbReference type="CDD" id="cd13127">
    <property type="entry name" value="MATE_tuaB_like"/>
    <property type="match status" value="1"/>
</dbReference>
<evidence type="ECO:0000313" key="9">
    <source>
        <dbReference type="Proteomes" id="UP000005384"/>
    </source>
</evidence>
<feature type="transmembrane region" description="Helical" evidence="7">
    <location>
        <begin position="145"/>
        <end position="168"/>
    </location>
</feature>
<dbReference type="OrthoDB" id="9770347at2"/>
<evidence type="ECO:0000313" key="8">
    <source>
        <dbReference type="EMBL" id="EHI61334.1"/>
    </source>
</evidence>
<organism evidence="8 9">
    <name type="scientific">Hungatella hathewayi WAL-18680</name>
    <dbReference type="NCBI Taxonomy" id="742737"/>
    <lineage>
        <taxon>Bacteria</taxon>
        <taxon>Bacillati</taxon>
        <taxon>Bacillota</taxon>
        <taxon>Clostridia</taxon>
        <taxon>Lachnospirales</taxon>
        <taxon>Lachnospiraceae</taxon>
        <taxon>Hungatella</taxon>
    </lineage>
</organism>
<feature type="transmembrane region" description="Helical" evidence="7">
    <location>
        <begin position="44"/>
        <end position="68"/>
    </location>
</feature>
<evidence type="ECO:0000256" key="4">
    <source>
        <dbReference type="ARBA" id="ARBA00022692"/>
    </source>
</evidence>